<feature type="chain" id="PRO_5014827911" evidence="1">
    <location>
        <begin position="21"/>
        <end position="225"/>
    </location>
</feature>
<proteinExistence type="predicted"/>
<sequence>MKSTVLQGVLISALSFSALAADIDNTDVTLSSLVTQADKAKAWGLSEKDWQRYEALMSSPSGHGLEKSNPITVLGRFARTATERQRLAERLVVYEKKRVEGLLAFNVAYQSAWQRLYPNLKPVDANRPSRVALFVKDNCSSCFTAYQQWRSQGVGVDVYMTGTLGQDHLLKAWAEQAGITETDIKQKAVTLNHDAVGLAFSLSQGRPFPISAHKRGGQWSVIPSP</sequence>
<name>A0A2N7JJC8_VIBSP</name>
<accession>A0A2N7JJC8</accession>
<comment type="caution">
    <text evidence="2">The sequence shown here is derived from an EMBL/GenBank/DDBJ whole genome shotgun (WGS) entry which is preliminary data.</text>
</comment>
<dbReference type="AlphaFoldDB" id="A0A2N7JJC8"/>
<keyword evidence="1" id="KW-0732">Signal</keyword>
<reference evidence="3" key="1">
    <citation type="submission" date="2016-07" db="EMBL/GenBank/DDBJ databases">
        <title>Nontailed viruses are major unrecognized killers of bacteria in the ocean.</title>
        <authorList>
            <person name="Kauffman K."/>
            <person name="Hussain F."/>
            <person name="Yang J."/>
            <person name="Arevalo P."/>
            <person name="Brown J."/>
            <person name="Cutler M."/>
            <person name="Kelly L."/>
            <person name="Polz M.F."/>
        </authorList>
    </citation>
    <scope>NUCLEOTIDE SEQUENCE [LARGE SCALE GENOMIC DNA]</scope>
    <source>
        <strain evidence="3">10N.261.48.B5</strain>
    </source>
</reference>
<organism evidence="2 3">
    <name type="scientific">Vibrio splendidus</name>
    <dbReference type="NCBI Taxonomy" id="29497"/>
    <lineage>
        <taxon>Bacteria</taxon>
        <taxon>Pseudomonadati</taxon>
        <taxon>Pseudomonadota</taxon>
        <taxon>Gammaproteobacteria</taxon>
        <taxon>Vibrionales</taxon>
        <taxon>Vibrionaceae</taxon>
        <taxon>Vibrio</taxon>
    </lineage>
</organism>
<protein>
    <submittedName>
        <fullName evidence="2">Integrating conjugative element protein</fullName>
    </submittedName>
</protein>
<evidence type="ECO:0000313" key="3">
    <source>
        <dbReference type="Proteomes" id="UP000235533"/>
    </source>
</evidence>
<feature type="signal peptide" evidence="1">
    <location>
        <begin position="1"/>
        <end position="20"/>
    </location>
</feature>
<evidence type="ECO:0000256" key="1">
    <source>
        <dbReference type="SAM" id="SignalP"/>
    </source>
</evidence>
<dbReference type="NCBIfam" id="TIGR03759">
    <property type="entry name" value="conj_TIGR03759"/>
    <property type="match status" value="1"/>
</dbReference>
<evidence type="ECO:0000313" key="2">
    <source>
        <dbReference type="EMBL" id="PMM40566.1"/>
    </source>
</evidence>
<dbReference type="Proteomes" id="UP000235533">
    <property type="component" value="Unassembled WGS sequence"/>
</dbReference>
<dbReference type="RefSeq" id="WP_157939588.1">
    <property type="nucleotide sequence ID" value="NZ_MCZF01000300.1"/>
</dbReference>
<dbReference type="InterPro" id="IPR022293">
    <property type="entry name" value="Integrating-conj_element"/>
</dbReference>
<gene>
    <name evidence="2" type="ORF">BCT54_12225</name>
</gene>
<dbReference type="EMBL" id="MCZF01000300">
    <property type="protein sequence ID" value="PMM40566.1"/>
    <property type="molecule type" value="Genomic_DNA"/>
</dbReference>